<name>A0ABR1B5X0_POLSC</name>
<protein>
    <recommendedName>
        <fullName evidence="6">Ribosome-binding protein 1</fullName>
    </recommendedName>
</protein>
<feature type="region of interest" description="Disordered" evidence="2">
    <location>
        <begin position="44"/>
        <end position="77"/>
    </location>
</feature>
<dbReference type="PANTHER" id="PTHR18939">
    <property type="entry name" value="RIBOSOME BINDING PROTEIN-1"/>
    <property type="match status" value="1"/>
</dbReference>
<feature type="compositionally biased region" description="Basic residues" evidence="2">
    <location>
        <begin position="58"/>
        <end position="71"/>
    </location>
</feature>
<keyword evidence="5" id="KW-1185">Reference proteome</keyword>
<evidence type="ECO:0000313" key="4">
    <source>
        <dbReference type="EMBL" id="KAK6635187.1"/>
    </source>
</evidence>
<proteinExistence type="predicted"/>
<dbReference type="EMBL" id="JAWJWF010000003">
    <property type="protein sequence ID" value="KAK6635187.1"/>
    <property type="molecule type" value="Genomic_DNA"/>
</dbReference>
<feature type="coiled-coil region" evidence="1">
    <location>
        <begin position="796"/>
        <end position="844"/>
    </location>
</feature>
<feature type="transmembrane region" description="Helical" evidence="3">
    <location>
        <begin position="7"/>
        <end position="28"/>
    </location>
</feature>
<feature type="compositionally biased region" description="Basic and acidic residues" evidence="2">
    <location>
        <begin position="141"/>
        <end position="159"/>
    </location>
</feature>
<keyword evidence="1" id="KW-0175">Coiled coil</keyword>
<accession>A0ABR1B5X0</accession>
<gene>
    <name evidence="4" type="ORF">RUM44_000438</name>
</gene>
<feature type="compositionally biased region" description="Basic and acidic residues" evidence="2">
    <location>
        <begin position="185"/>
        <end position="240"/>
    </location>
</feature>
<evidence type="ECO:0008006" key="6">
    <source>
        <dbReference type="Google" id="ProtNLM"/>
    </source>
</evidence>
<feature type="coiled-coil region" evidence="1">
    <location>
        <begin position="411"/>
        <end position="692"/>
    </location>
</feature>
<feature type="coiled-coil region" evidence="1">
    <location>
        <begin position="925"/>
        <end position="1108"/>
    </location>
</feature>
<evidence type="ECO:0000256" key="2">
    <source>
        <dbReference type="SAM" id="MobiDB-lite"/>
    </source>
</evidence>
<keyword evidence="3" id="KW-1133">Transmembrane helix</keyword>
<dbReference type="PANTHER" id="PTHR18939:SF4">
    <property type="entry name" value="RIBOSOME-BINDING PROTEIN 1"/>
    <property type="match status" value="1"/>
</dbReference>
<dbReference type="InterPro" id="IPR040248">
    <property type="entry name" value="RRBP1"/>
</dbReference>
<keyword evidence="3" id="KW-0472">Membrane</keyword>
<feature type="region of interest" description="Disordered" evidence="2">
    <location>
        <begin position="126"/>
        <end position="240"/>
    </location>
</feature>
<feature type="coiled-coil region" evidence="1">
    <location>
        <begin position="717"/>
        <end position="744"/>
    </location>
</feature>
<evidence type="ECO:0000256" key="3">
    <source>
        <dbReference type="SAM" id="Phobius"/>
    </source>
</evidence>
<organism evidence="4 5">
    <name type="scientific">Polyplax serrata</name>
    <name type="common">Common mouse louse</name>
    <dbReference type="NCBI Taxonomy" id="468196"/>
    <lineage>
        <taxon>Eukaryota</taxon>
        <taxon>Metazoa</taxon>
        <taxon>Ecdysozoa</taxon>
        <taxon>Arthropoda</taxon>
        <taxon>Hexapoda</taxon>
        <taxon>Insecta</taxon>
        <taxon>Pterygota</taxon>
        <taxon>Neoptera</taxon>
        <taxon>Paraneoptera</taxon>
        <taxon>Psocodea</taxon>
        <taxon>Troctomorpha</taxon>
        <taxon>Phthiraptera</taxon>
        <taxon>Anoplura</taxon>
        <taxon>Polyplacidae</taxon>
        <taxon>Polyplax</taxon>
    </lineage>
</organism>
<feature type="compositionally biased region" description="Polar residues" evidence="2">
    <location>
        <begin position="160"/>
        <end position="170"/>
    </location>
</feature>
<comment type="caution">
    <text evidence="4">The sequence shown here is derived from an EMBL/GenBank/DDBJ whole genome shotgun (WGS) entry which is preliminary data.</text>
</comment>
<evidence type="ECO:0000313" key="5">
    <source>
        <dbReference type="Proteomes" id="UP001359485"/>
    </source>
</evidence>
<sequence>MDLQTCLLCIVIAILSGAILLFISMFGMKEKTYEEAIAEQRKMPDDALLLGRPSKDKTKNKKQKRQGKKVKEKTGTNKVVNKKKNTKTHTLSASKSKLVHKAQEKSKVSFVTSEVLSELIPFEQSTDKKKLKQKSNPMLANKKESAPTKERLVQKDMTDNHFSNVFSNSDLEPKIATSKNNQKKIPKDQANTKENLGDKGLKVKEKTDLKSPLKESNNKVDSEKNYKNDSNVENKNDNLKIEKIKSDNNQKLTEDKGKVEKAKEVKIKIEKVKDEKSISNDRIKNEKLKTEEYKFQQQHLPFHQQQKPQIDVKQVRTEVNGNTVPSMQLRKVYSHQNNKDLKNKNHKKNELISLQHMMERDSVNINLLIPLIRKAELSRSEVQILTDILLTKHLDEVTDHFEWIEGRQDPVVKLKKQLAEKEKALTEEQEASQAFQNKLKELRSEYNSERARLTQACRQYDETILAKQGEIQNLHATNRHLIDSHVAEKQALTQKIQQLQAQVNDESLVIRKLQEDHNQTQNALQQELVNQGQQLEIHVGRLSEQLQEAQKNFEAQIHNKIQEADQLRASFNAELQKNRRYEEELRELREQQVQSQAKIKSLESRASQLKESNSHTQELLRQIEELQRTNKDLELRYENSHKLEEEFKFEKNKLQKEVNEYTTKISKLQDDCESLRQECGKLLEKNEKMRTSKVDIETDFQRVKDENKCLISQVSAFTKVEREAQRLREENEILAAQVTAFTERPAADGRENGDSPYKEEKKQNINVEFINNETQNQTDGVYERMADELYKKDVQLEMLHSQLNGSESEIKRLTSEVANYKTEIPKLRLELQAQVNKNNDLRKKNWKAMEALAATEKNLEDNLRQTEKFVQKQLQDRQDASKNLLQRIFPSIKVNNKVYEDWLAEFEKKAKNYVEQLTTGNESSTQSDSAQIEELENKNNQLQTLIVYYKTIIEDTEGMLKKLQSHIEQEEIRWRQQCEALEVQIQMQKDELAGLESAKEKARRERKFVDLMSLKKLEAKVKDLESKNVGEDQSVRQEYNELSEKCKNLSREIEILHTKLAGEEDKNKELSKEVVKLRSTVKFGQDAYVEENKKRLELEDEIKLLKNENIRDLPINSSGDFVAYEKDGFERQ</sequence>
<evidence type="ECO:0000256" key="1">
    <source>
        <dbReference type="SAM" id="Coils"/>
    </source>
</evidence>
<reference evidence="4 5" key="1">
    <citation type="submission" date="2023-09" db="EMBL/GenBank/DDBJ databases">
        <title>Genomes of two closely related lineages of the louse Polyplax serrata with different host specificities.</title>
        <authorList>
            <person name="Martinu J."/>
            <person name="Tarabai H."/>
            <person name="Stefka J."/>
            <person name="Hypsa V."/>
        </authorList>
    </citation>
    <scope>NUCLEOTIDE SEQUENCE [LARGE SCALE GENOMIC DNA]</scope>
    <source>
        <strain evidence="4">98ZLc_SE</strain>
    </source>
</reference>
<keyword evidence="3" id="KW-0812">Transmembrane</keyword>
<dbReference type="Proteomes" id="UP001359485">
    <property type="component" value="Unassembled WGS sequence"/>
</dbReference>